<dbReference type="InterPro" id="IPR029069">
    <property type="entry name" value="HotDog_dom_sf"/>
</dbReference>
<dbReference type="Gene3D" id="3.10.129.10">
    <property type="entry name" value="Hotdog Thioesterase"/>
    <property type="match status" value="1"/>
</dbReference>
<dbReference type="InterPro" id="IPR054485">
    <property type="entry name" value="FlK-like_dom"/>
</dbReference>
<dbReference type="EMBL" id="BMMS01000007">
    <property type="protein sequence ID" value="GGO85641.1"/>
    <property type="molecule type" value="Genomic_DNA"/>
</dbReference>
<feature type="binding site" evidence="2">
    <location>
        <position position="61"/>
    </location>
    <ligand>
        <name>CoA</name>
        <dbReference type="ChEBI" id="CHEBI:57287"/>
    </ligand>
</feature>
<evidence type="ECO:0000313" key="5">
    <source>
        <dbReference type="Proteomes" id="UP000641932"/>
    </source>
</evidence>
<reference evidence="4" key="1">
    <citation type="journal article" date="2014" name="Int. J. Syst. Evol. Microbiol.">
        <title>Complete genome sequence of Corynebacterium casei LMG S-19264T (=DSM 44701T), isolated from a smear-ripened cheese.</title>
        <authorList>
            <consortium name="US DOE Joint Genome Institute (JGI-PGF)"/>
            <person name="Walter F."/>
            <person name="Albersmeier A."/>
            <person name="Kalinowski J."/>
            <person name="Ruckert C."/>
        </authorList>
    </citation>
    <scope>NUCLEOTIDE SEQUENCE</scope>
    <source>
        <strain evidence="4">CGMCC 4.7201</strain>
    </source>
</reference>
<accession>A0A918DWY4</accession>
<comment type="caution">
    <text evidence="4">The sequence shown here is derived from an EMBL/GenBank/DDBJ whole genome shotgun (WGS) entry which is preliminary data.</text>
</comment>
<feature type="active site" evidence="1">
    <location>
        <position position="42"/>
    </location>
</feature>
<protein>
    <recommendedName>
        <fullName evidence="3">Fluoroacetyl-CoA-specific thioesterase-like domain-containing protein</fullName>
    </recommendedName>
</protein>
<feature type="binding site" evidence="2">
    <location>
        <position position="114"/>
    </location>
    <ligand>
        <name>substrate</name>
    </ligand>
</feature>
<dbReference type="PANTHER" id="PTHR36934:SF1">
    <property type="entry name" value="THIOESTERASE DOMAIN-CONTAINING PROTEIN"/>
    <property type="match status" value="1"/>
</dbReference>
<dbReference type="RefSeq" id="WP_189131194.1">
    <property type="nucleotide sequence ID" value="NZ_BMMS01000007.1"/>
</dbReference>
<evidence type="ECO:0000259" key="3">
    <source>
        <dbReference type="Pfam" id="PF22636"/>
    </source>
</evidence>
<feature type="active site" evidence="1">
    <location>
        <position position="34"/>
    </location>
</feature>
<gene>
    <name evidence="4" type="ORF">GCM10012280_19890</name>
</gene>
<dbReference type="InterPro" id="IPR025540">
    <property type="entry name" value="FlK"/>
</dbReference>
<dbReference type="Proteomes" id="UP000641932">
    <property type="component" value="Unassembled WGS sequence"/>
</dbReference>
<dbReference type="Pfam" id="PF22636">
    <property type="entry name" value="FlK"/>
    <property type="match status" value="1"/>
</dbReference>
<organism evidence="4 5">
    <name type="scientific">Wenjunlia tyrosinilytica</name>
    <dbReference type="NCBI Taxonomy" id="1544741"/>
    <lineage>
        <taxon>Bacteria</taxon>
        <taxon>Bacillati</taxon>
        <taxon>Actinomycetota</taxon>
        <taxon>Actinomycetes</taxon>
        <taxon>Kitasatosporales</taxon>
        <taxon>Streptomycetaceae</taxon>
        <taxon>Wenjunlia</taxon>
    </lineage>
</organism>
<proteinExistence type="predicted"/>
<dbReference type="AlphaFoldDB" id="A0A918DWY4"/>
<dbReference type="PANTHER" id="PTHR36934">
    <property type="entry name" value="BLR0278 PROTEIN"/>
    <property type="match status" value="1"/>
</dbReference>
<evidence type="ECO:0000256" key="1">
    <source>
        <dbReference type="PIRSR" id="PIRSR014972-1"/>
    </source>
</evidence>
<reference evidence="4" key="2">
    <citation type="submission" date="2020-09" db="EMBL/GenBank/DDBJ databases">
        <authorList>
            <person name="Sun Q."/>
            <person name="Zhou Y."/>
        </authorList>
    </citation>
    <scope>NUCLEOTIDE SEQUENCE</scope>
    <source>
        <strain evidence="4">CGMCC 4.7201</strain>
    </source>
</reference>
<evidence type="ECO:0000313" key="4">
    <source>
        <dbReference type="EMBL" id="GGO85641.1"/>
    </source>
</evidence>
<dbReference type="PIRSF" id="PIRSF014972">
    <property type="entry name" value="FlK"/>
    <property type="match status" value="1"/>
</dbReference>
<name>A0A918DWY4_9ACTN</name>
<keyword evidence="5" id="KW-1185">Reference proteome</keyword>
<dbReference type="SUPFAM" id="SSF54637">
    <property type="entry name" value="Thioesterase/thiol ester dehydrase-isomerase"/>
    <property type="match status" value="1"/>
</dbReference>
<sequence>MSVRTGLRATVDITVTEDDTAVALGSGDVAVLATPRLLAVMEAATVEAVRGALDASRTTVGTRVQVEHLQATAVGRTVAVTAELTSVDGRLMRFAVVAQDHETRRLVATGEITRVAVDRRRFLARL</sequence>
<feature type="binding site" evidence="2">
    <location>
        <position position="61"/>
    </location>
    <ligand>
        <name>substrate</name>
    </ligand>
</feature>
<feature type="domain" description="Fluoroacetyl-CoA-specific thioesterase-like" evidence="3">
    <location>
        <begin position="15"/>
        <end position="119"/>
    </location>
</feature>
<feature type="active site" evidence="1">
    <location>
        <position position="68"/>
    </location>
</feature>
<evidence type="ECO:0000256" key="2">
    <source>
        <dbReference type="PIRSR" id="PIRSR014972-2"/>
    </source>
</evidence>